<dbReference type="RefSeq" id="WP_145890356.1">
    <property type="nucleotide sequence ID" value="NZ_VOBQ01000002.1"/>
</dbReference>
<reference evidence="9 10" key="1">
    <citation type="submission" date="2019-07" db="EMBL/GenBank/DDBJ databases">
        <title>Caenimonas sedimenti sp. nov., isolated from activated sludge.</title>
        <authorList>
            <person name="Xu J."/>
        </authorList>
    </citation>
    <scope>NUCLEOTIDE SEQUENCE [LARGE SCALE GENOMIC DNA]</scope>
    <source>
        <strain evidence="9 10">HX-9-20</strain>
    </source>
</reference>
<dbReference type="Gene3D" id="3.30.70.1440">
    <property type="entry name" value="Multidrug efflux transporter AcrB pore domain"/>
    <property type="match status" value="1"/>
</dbReference>
<comment type="caution">
    <text evidence="9">The sequence shown here is derived from an EMBL/GenBank/DDBJ whole genome shotgun (WGS) entry which is preliminary data.</text>
</comment>
<dbReference type="PANTHER" id="PTHR32063">
    <property type="match status" value="1"/>
</dbReference>
<name>A0A562ZX96_9BURK</name>
<dbReference type="GO" id="GO:0008324">
    <property type="term" value="F:monoatomic cation transmembrane transporter activity"/>
    <property type="evidence" value="ECO:0007669"/>
    <property type="project" value="InterPro"/>
</dbReference>
<evidence type="ECO:0000256" key="5">
    <source>
        <dbReference type="ARBA" id="ARBA00022692"/>
    </source>
</evidence>
<comment type="similarity">
    <text evidence="2">Belongs to the resistance-nodulation-cell division (RND) (TC 2.A.6) family.</text>
</comment>
<dbReference type="GO" id="GO:0005886">
    <property type="term" value="C:plasma membrane"/>
    <property type="evidence" value="ECO:0007669"/>
    <property type="project" value="UniProtKB-SubCell"/>
</dbReference>
<dbReference type="Proteomes" id="UP000318199">
    <property type="component" value="Unassembled WGS sequence"/>
</dbReference>
<feature type="transmembrane region" description="Helical" evidence="8">
    <location>
        <begin position="364"/>
        <end position="384"/>
    </location>
</feature>
<gene>
    <name evidence="9" type="ORF">FN976_01750</name>
</gene>
<evidence type="ECO:0000256" key="6">
    <source>
        <dbReference type="ARBA" id="ARBA00022989"/>
    </source>
</evidence>
<feature type="transmembrane region" description="Helical" evidence="8">
    <location>
        <begin position="993"/>
        <end position="1012"/>
    </location>
</feature>
<keyword evidence="10" id="KW-1185">Reference proteome</keyword>
<evidence type="ECO:0000256" key="2">
    <source>
        <dbReference type="ARBA" id="ARBA00010942"/>
    </source>
</evidence>
<evidence type="ECO:0000313" key="10">
    <source>
        <dbReference type="Proteomes" id="UP000318199"/>
    </source>
</evidence>
<dbReference type="GO" id="GO:0042910">
    <property type="term" value="F:xenobiotic transmembrane transporter activity"/>
    <property type="evidence" value="ECO:0007669"/>
    <property type="project" value="TreeGrafter"/>
</dbReference>
<evidence type="ECO:0000256" key="7">
    <source>
        <dbReference type="ARBA" id="ARBA00023136"/>
    </source>
</evidence>
<feature type="transmembrane region" description="Helical" evidence="8">
    <location>
        <begin position="342"/>
        <end position="358"/>
    </location>
</feature>
<proteinExistence type="inferred from homology"/>
<evidence type="ECO:0000256" key="3">
    <source>
        <dbReference type="ARBA" id="ARBA00022448"/>
    </source>
</evidence>
<feature type="transmembrane region" description="Helical" evidence="8">
    <location>
        <begin position="446"/>
        <end position="464"/>
    </location>
</feature>
<dbReference type="Gene3D" id="1.20.1640.10">
    <property type="entry name" value="Multidrug efflux transporter AcrB transmembrane domain"/>
    <property type="match status" value="2"/>
</dbReference>
<dbReference type="Pfam" id="PF00873">
    <property type="entry name" value="ACR_tran"/>
    <property type="match status" value="1"/>
</dbReference>
<keyword evidence="6 8" id="KW-1133">Transmembrane helix</keyword>
<feature type="transmembrane region" description="Helical" evidence="8">
    <location>
        <begin position="12"/>
        <end position="32"/>
    </location>
</feature>
<dbReference type="SUPFAM" id="SSF82866">
    <property type="entry name" value="Multidrug efflux transporter AcrB transmembrane domain"/>
    <property type="match status" value="2"/>
</dbReference>
<dbReference type="AlphaFoldDB" id="A0A562ZX96"/>
<organism evidence="9 10">
    <name type="scientific">Caenimonas sedimenti</name>
    <dbReference type="NCBI Taxonomy" id="2596921"/>
    <lineage>
        <taxon>Bacteria</taxon>
        <taxon>Pseudomonadati</taxon>
        <taxon>Pseudomonadota</taxon>
        <taxon>Betaproteobacteria</taxon>
        <taxon>Burkholderiales</taxon>
        <taxon>Comamonadaceae</taxon>
        <taxon>Caenimonas</taxon>
    </lineage>
</organism>
<dbReference type="Gene3D" id="3.30.2090.10">
    <property type="entry name" value="Multidrug efflux transporter AcrB TolC docking domain, DN and DC subdomains"/>
    <property type="match status" value="2"/>
</dbReference>
<dbReference type="PRINTS" id="PR00702">
    <property type="entry name" value="ACRIFLAVINRP"/>
</dbReference>
<evidence type="ECO:0000256" key="8">
    <source>
        <dbReference type="SAM" id="Phobius"/>
    </source>
</evidence>
<dbReference type="NCBIfam" id="TIGR00914">
    <property type="entry name" value="2A0601"/>
    <property type="match status" value="1"/>
</dbReference>
<dbReference type="SUPFAM" id="SSF82714">
    <property type="entry name" value="Multidrug efflux transporter AcrB TolC docking domain, DN and DC subdomains"/>
    <property type="match status" value="2"/>
</dbReference>
<dbReference type="Gene3D" id="3.30.70.1430">
    <property type="entry name" value="Multidrug efflux transporter AcrB pore domain"/>
    <property type="match status" value="2"/>
</dbReference>
<dbReference type="InterPro" id="IPR004763">
    <property type="entry name" value="CusA-like"/>
</dbReference>
<comment type="subcellular location">
    <subcellularLocation>
        <location evidence="1">Cell membrane</location>
        <topology evidence="1">Multi-pass membrane protein</topology>
    </subcellularLocation>
</comment>
<sequence>MFDKLVHFSLSNRLLVVMAALALMAYGAFTLIRMPVDVFPDLNKPTVTVQAEAGGMAPEEVEQLITVPLETAMAGIPGVETVRSISSVGLAFVYVTFDWKTDIYRARQMVGERLATAREQLPQGVEHVAMGPISSIMGEIMLVALPIEPAKISPMAVREYADFVLRPRLLAIPGVAQVVPIGGEVRQYQVQPNTASMAALGVTLDAIEGALKGFSANTSGGFLELNAREYLIRNIGRTTRIEDLQRLPVAFGNGQPIALSQVANVAFAPAIKRGDAGYNGGPAVIVGIQKQPSADTVKLTEQVEAALDGFKKSLPPGMGAPIVTMRQATFIETSVGTLQGKLLAAAAVVAVVLYLFLMNARTTVIALTAIPLSVLIAALVFKYFGFSINTMTLGGLTIAIGELVDDAVVGVENVLRRLKLNQDQPEERRMNPLALIARATLEVRSAIVYATAIIALVLLPLFFLPGVEGRLMQPLGVAYIVSLLASMVVSLTVTPIMCYYLLPKMKGLGHGDTKAQAWVKARYERALSRVLSRPKPWLAAAGVAVLLAIAAVPLFPTTFLPPFNEGVALVGLRLNPGTTLSETSRLGAVAERSLREVPEVRSVGRRSGRAELDEHAEGVHVSELDVALKRSDRSVDEVYADLRSKVSSLPASIEVGQPISHRIDHMLSGVRTQIAIKVFGDDLDALRAQAETLRARLSKIEGVADLQVEKQVLTPQIKVRVDYDKALGYGIAPSKLLRELQMMIDGEKVAQVVEGNRRFNLVLRLPESARGTEGLRSIMIDTPGGRVPLSQLAVVEESDGPNQISRDDGRRRIVISANAQGRALSDVVADIRQATGEAKLPEGYFVTIGGQFQAQEEASRLIGLLSLGSLALIYAILYSRYKSGALAAIIMANIPLALVGAVVGLWISGQPLSVAALVGFITLAGIAIRNGIMKVSHYVNLCAFEGEAFGDKMLARGSLERLTPVLMTALVAALALAPLLFEADQPGAEILHPVAVVIFSGLITSTLLDSFLTPAMVKLFGRGPIERLAAQSGTEAY</sequence>
<keyword evidence="4" id="KW-1003">Cell membrane</keyword>
<evidence type="ECO:0000313" key="9">
    <source>
        <dbReference type="EMBL" id="TWO72987.1"/>
    </source>
</evidence>
<accession>A0A562ZX96</accession>
<feature type="transmembrane region" description="Helical" evidence="8">
    <location>
        <begin position="861"/>
        <end position="878"/>
    </location>
</feature>
<keyword evidence="5 8" id="KW-0812">Transmembrane</keyword>
<feature type="transmembrane region" description="Helical" evidence="8">
    <location>
        <begin position="913"/>
        <end position="932"/>
    </location>
</feature>
<keyword evidence="7 8" id="KW-0472">Membrane</keyword>
<dbReference type="EMBL" id="VOBQ01000002">
    <property type="protein sequence ID" value="TWO72987.1"/>
    <property type="molecule type" value="Genomic_DNA"/>
</dbReference>
<feature type="transmembrane region" description="Helical" evidence="8">
    <location>
        <begin position="537"/>
        <end position="555"/>
    </location>
</feature>
<dbReference type="PANTHER" id="PTHR32063:SF4">
    <property type="entry name" value="SLR6043 PROTEIN"/>
    <property type="match status" value="1"/>
</dbReference>
<dbReference type="InterPro" id="IPR027463">
    <property type="entry name" value="AcrB_DN_DC_subdom"/>
</dbReference>
<keyword evidence="3" id="KW-0813">Transport</keyword>
<feature type="transmembrane region" description="Helical" evidence="8">
    <location>
        <begin position="962"/>
        <end position="981"/>
    </location>
</feature>
<dbReference type="SUPFAM" id="SSF82693">
    <property type="entry name" value="Multidrug efflux transporter AcrB pore domain, PN1, PN2, PC1 and PC2 subdomains"/>
    <property type="match status" value="2"/>
</dbReference>
<feature type="transmembrane region" description="Helical" evidence="8">
    <location>
        <begin position="476"/>
        <end position="502"/>
    </location>
</feature>
<feature type="transmembrane region" description="Helical" evidence="8">
    <location>
        <begin position="885"/>
        <end position="907"/>
    </location>
</feature>
<evidence type="ECO:0000256" key="4">
    <source>
        <dbReference type="ARBA" id="ARBA00022475"/>
    </source>
</evidence>
<protein>
    <submittedName>
        <fullName evidence="9">Efflux RND transporter permease subunit</fullName>
    </submittedName>
</protein>
<dbReference type="Gene3D" id="3.30.70.1320">
    <property type="entry name" value="Multidrug efflux transporter AcrB pore domain like"/>
    <property type="match status" value="1"/>
</dbReference>
<dbReference type="InterPro" id="IPR001036">
    <property type="entry name" value="Acrflvin-R"/>
</dbReference>
<dbReference type="OrthoDB" id="9798415at2"/>
<evidence type="ECO:0000256" key="1">
    <source>
        <dbReference type="ARBA" id="ARBA00004651"/>
    </source>
</evidence>